<keyword evidence="2" id="KW-0812">Transmembrane</keyword>
<protein>
    <recommendedName>
        <fullName evidence="3">DUF7312 domain-containing protein</fullName>
    </recommendedName>
</protein>
<dbReference type="RefSeq" id="WP_089816944.1">
    <property type="nucleotide sequence ID" value="NZ_FOZK01000002.1"/>
</dbReference>
<dbReference type="OrthoDB" id="177893at2157"/>
<organism evidence="4 5">
    <name type="scientific">Halomicrobium zhouii</name>
    <dbReference type="NCBI Taxonomy" id="767519"/>
    <lineage>
        <taxon>Archaea</taxon>
        <taxon>Methanobacteriati</taxon>
        <taxon>Methanobacteriota</taxon>
        <taxon>Stenosarchaea group</taxon>
        <taxon>Halobacteria</taxon>
        <taxon>Halobacteriales</taxon>
        <taxon>Haloarculaceae</taxon>
        <taxon>Halomicrobium</taxon>
    </lineage>
</organism>
<keyword evidence="2" id="KW-1133">Transmembrane helix</keyword>
<evidence type="ECO:0000313" key="4">
    <source>
        <dbReference type="EMBL" id="SFS02268.1"/>
    </source>
</evidence>
<dbReference type="STRING" id="767519.SAMN05216559_2620"/>
<feature type="compositionally biased region" description="Acidic residues" evidence="1">
    <location>
        <begin position="53"/>
        <end position="66"/>
    </location>
</feature>
<dbReference type="Pfam" id="PF23994">
    <property type="entry name" value="DUF7312"/>
    <property type="match status" value="1"/>
</dbReference>
<feature type="transmembrane region" description="Helical" evidence="2">
    <location>
        <begin position="91"/>
        <end position="109"/>
    </location>
</feature>
<dbReference type="Proteomes" id="UP000199062">
    <property type="component" value="Unassembled WGS sequence"/>
</dbReference>
<feature type="region of interest" description="Disordered" evidence="1">
    <location>
        <begin position="1"/>
        <end position="82"/>
    </location>
</feature>
<reference evidence="4 5" key="1">
    <citation type="submission" date="2016-10" db="EMBL/GenBank/DDBJ databases">
        <authorList>
            <person name="de Groot N.N."/>
        </authorList>
    </citation>
    <scope>NUCLEOTIDE SEQUENCE [LARGE SCALE GENOMIC DNA]</scope>
    <source>
        <strain evidence="4 5">CGMCC 1.10457</strain>
    </source>
</reference>
<gene>
    <name evidence="4" type="ORF">SAMN05216559_2620</name>
</gene>
<dbReference type="EMBL" id="FOZK01000002">
    <property type="protein sequence ID" value="SFS02268.1"/>
    <property type="molecule type" value="Genomic_DNA"/>
</dbReference>
<feature type="domain" description="DUF7312" evidence="3">
    <location>
        <begin position="51"/>
        <end position="104"/>
    </location>
</feature>
<sequence length="144" mass="15211">MRDDAGRGADDGEESRDGTWGGPASDERVNGDGPDEEQEREYYNQQYEAGVVDGDDDGDGSDDEDVGGNVAGEFRPSATIEPGTPSLENSLFVVFGAYVAVLGLTRLFVDVQGFDAQDLLVLTGGTFLVGLVLFGFFGVLTSDS</sequence>
<accession>A0A1I6LG93</accession>
<evidence type="ECO:0000259" key="3">
    <source>
        <dbReference type="Pfam" id="PF23994"/>
    </source>
</evidence>
<feature type="compositionally biased region" description="Basic and acidic residues" evidence="1">
    <location>
        <begin position="1"/>
        <end position="10"/>
    </location>
</feature>
<keyword evidence="2" id="KW-0472">Membrane</keyword>
<evidence type="ECO:0000256" key="1">
    <source>
        <dbReference type="SAM" id="MobiDB-lite"/>
    </source>
</evidence>
<feature type="transmembrane region" description="Helical" evidence="2">
    <location>
        <begin position="121"/>
        <end position="140"/>
    </location>
</feature>
<proteinExistence type="predicted"/>
<keyword evidence="5" id="KW-1185">Reference proteome</keyword>
<dbReference type="AlphaFoldDB" id="A0A1I6LG93"/>
<feature type="compositionally biased region" description="Low complexity" evidence="1">
    <location>
        <begin position="43"/>
        <end position="52"/>
    </location>
</feature>
<evidence type="ECO:0000256" key="2">
    <source>
        <dbReference type="SAM" id="Phobius"/>
    </source>
</evidence>
<evidence type="ECO:0000313" key="5">
    <source>
        <dbReference type="Proteomes" id="UP000199062"/>
    </source>
</evidence>
<name>A0A1I6LG93_9EURY</name>
<dbReference type="InterPro" id="IPR055736">
    <property type="entry name" value="DUF7312"/>
</dbReference>